<dbReference type="PANTHER" id="PTHR41368">
    <property type="entry name" value="PROTEIN YGHO"/>
    <property type="match status" value="1"/>
</dbReference>
<keyword evidence="2" id="KW-1185">Reference proteome</keyword>
<protein>
    <recommendedName>
        <fullName evidence="3">N-acetyltransferase domain-containing protein</fullName>
    </recommendedName>
</protein>
<gene>
    <name evidence="1" type="ORF">CLV62_10183</name>
</gene>
<evidence type="ECO:0008006" key="3">
    <source>
        <dbReference type="Google" id="ProtNLM"/>
    </source>
</evidence>
<dbReference type="PANTHER" id="PTHR41368:SF1">
    <property type="entry name" value="PROTEIN YGHO"/>
    <property type="match status" value="1"/>
</dbReference>
<dbReference type="InterPro" id="IPR039968">
    <property type="entry name" value="BcerS-like"/>
</dbReference>
<dbReference type="RefSeq" id="WP_110308808.1">
    <property type="nucleotide sequence ID" value="NZ_QICL01000001.1"/>
</dbReference>
<organism evidence="1 2">
    <name type="scientific">Dysgonomonas alginatilytica</name>
    <dbReference type="NCBI Taxonomy" id="1605892"/>
    <lineage>
        <taxon>Bacteria</taxon>
        <taxon>Pseudomonadati</taxon>
        <taxon>Bacteroidota</taxon>
        <taxon>Bacteroidia</taxon>
        <taxon>Bacteroidales</taxon>
        <taxon>Dysgonomonadaceae</taxon>
        <taxon>Dysgonomonas</taxon>
    </lineage>
</organism>
<sequence length="376" mass="43321">MSVKIVPISDKASKKKFIKFPINLYKDCPYYVPSLVLDELGTLDSEKNPAFDFCEQQLFLAYRDNKIVGRIAAIINHRSNEIWNQKHARFGFVDFIDDNEVVDALFGTAEEWARKKGMNAIQGPMGFTDLDHEGLLVFGYDRISTMATTYSYPYYKDQIERMGYEKDVDWHEFYIPVPEAVPERHQRIANIIANKYGLKLLKFKNLKQITPYVDKLFNLLNEAYAPLYGFVPLTQKQIDYYVKMYVPLLRWDIVSLIIKEDTDELVAFGIGMPSLSLALQKSGGKLFPTGWYHLLKALKFKSNKVIDLLLIGIAPEYQGKGVNAMIFNDFIPSAHKSGFHFAESNPELEQNNKVSALWDGFNAEHHKTRRAFMKKI</sequence>
<evidence type="ECO:0000313" key="1">
    <source>
        <dbReference type="EMBL" id="PXV68819.1"/>
    </source>
</evidence>
<dbReference type="EMBL" id="QICL01000001">
    <property type="protein sequence ID" value="PXV68819.1"/>
    <property type="molecule type" value="Genomic_DNA"/>
</dbReference>
<accession>A0A2V3PTD5</accession>
<dbReference type="InterPro" id="IPR016181">
    <property type="entry name" value="Acyl_CoA_acyltransferase"/>
</dbReference>
<dbReference type="Gene3D" id="3.40.630.30">
    <property type="match status" value="1"/>
</dbReference>
<dbReference type="Proteomes" id="UP000247973">
    <property type="component" value="Unassembled WGS sequence"/>
</dbReference>
<proteinExistence type="predicted"/>
<name>A0A2V3PTD5_9BACT</name>
<evidence type="ECO:0000313" key="2">
    <source>
        <dbReference type="Proteomes" id="UP000247973"/>
    </source>
</evidence>
<dbReference type="AlphaFoldDB" id="A0A2V3PTD5"/>
<comment type="caution">
    <text evidence="1">The sequence shown here is derived from an EMBL/GenBank/DDBJ whole genome shotgun (WGS) entry which is preliminary data.</text>
</comment>
<reference evidence="1 2" key="1">
    <citation type="submission" date="2018-03" db="EMBL/GenBank/DDBJ databases">
        <title>Genomic Encyclopedia of Archaeal and Bacterial Type Strains, Phase II (KMG-II): from individual species to whole genera.</title>
        <authorList>
            <person name="Goeker M."/>
        </authorList>
    </citation>
    <scope>NUCLEOTIDE SEQUENCE [LARGE SCALE GENOMIC DNA]</scope>
    <source>
        <strain evidence="1 2">DSM 100214</strain>
    </source>
</reference>
<dbReference type="OrthoDB" id="9806005at2"/>
<dbReference type="SUPFAM" id="SSF55729">
    <property type="entry name" value="Acyl-CoA N-acyltransferases (Nat)"/>
    <property type="match status" value="1"/>
</dbReference>